<protein>
    <submittedName>
        <fullName evidence="1">Uncharacterized protein</fullName>
    </submittedName>
</protein>
<proteinExistence type="predicted"/>
<reference evidence="1" key="1">
    <citation type="submission" date="2020-07" db="EMBL/GenBank/DDBJ databases">
        <title>Clarias magur genome sequencing, assembly and annotation.</title>
        <authorList>
            <person name="Kushwaha B."/>
            <person name="Kumar R."/>
            <person name="Das P."/>
            <person name="Joshi C.G."/>
            <person name="Kumar D."/>
            <person name="Nagpure N.S."/>
            <person name="Pandey M."/>
            <person name="Agarwal S."/>
            <person name="Srivastava S."/>
            <person name="Singh M."/>
            <person name="Sahoo L."/>
            <person name="Jayasankar P."/>
            <person name="Meher P.K."/>
            <person name="Koringa P.G."/>
            <person name="Iquebal M.A."/>
            <person name="Das S.P."/>
            <person name="Bit A."/>
            <person name="Patnaik S."/>
            <person name="Patel N."/>
            <person name="Shah T.M."/>
            <person name="Hinsu A."/>
            <person name="Jena J.K."/>
        </authorList>
    </citation>
    <scope>NUCLEOTIDE SEQUENCE</scope>
    <source>
        <strain evidence="1">CIFAMagur01</strain>
        <tissue evidence="1">Testis</tissue>
    </source>
</reference>
<accession>A0A8J4TZ65</accession>
<organism evidence="1 2">
    <name type="scientific">Clarias magur</name>
    <name type="common">Asian catfish</name>
    <name type="synonym">Macropteronotus magur</name>
    <dbReference type="NCBI Taxonomy" id="1594786"/>
    <lineage>
        <taxon>Eukaryota</taxon>
        <taxon>Metazoa</taxon>
        <taxon>Chordata</taxon>
        <taxon>Craniata</taxon>
        <taxon>Vertebrata</taxon>
        <taxon>Euteleostomi</taxon>
        <taxon>Actinopterygii</taxon>
        <taxon>Neopterygii</taxon>
        <taxon>Teleostei</taxon>
        <taxon>Ostariophysi</taxon>
        <taxon>Siluriformes</taxon>
        <taxon>Clariidae</taxon>
        <taxon>Clarias</taxon>
    </lineage>
</organism>
<dbReference type="Proteomes" id="UP000727407">
    <property type="component" value="Unassembled WGS sequence"/>
</dbReference>
<comment type="caution">
    <text evidence="1">The sequence shown here is derived from an EMBL/GenBank/DDBJ whole genome shotgun (WGS) entry which is preliminary data.</text>
</comment>
<name>A0A8J4TZ65_CLAMG</name>
<dbReference type="AlphaFoldDB" id="A0A8J4TZ65"/>
<keyword evidence="2" id="KW-1185">Reference proteome</keyword>
<dbReference type="EMBL" id="QNUK01002491">
    <property type="protein sequence ID" value="KAF5879852.1"/>
    <property type="molecule type" value="Genomic_DNA"/>
</dbReference>
<evidence type="ECO:0000313" key="1">
    <source>
        <dbReference type="EMBL" id="KAF5879852.1"/>
    </source>
</evidence>
<sequence length="92" mass="10251">MIQCFVLSASLHRNDNWDCEVLLRWSSGRVLVLVLQSCVPLRARPQTHLQGSERTLSVGTRATVTAGLTIRSGTLRVRYAPAVRLAANRELH</sequence>
<evidence type="ECO:0000313" key="2">
    <source>
        <dbReference type="Proteomes" id="UP000727407"/>
    </source>
</evidence>
<gene>
    <name evidence="1" type="ORF">DAT39_023646</name>
</gene>